<evidence type="ECO:0000313" key="8">
    <source>
        <dbReference type="Proteomes" id="UP000036947"/>
    </source>
</evidence>
<feature type="transmembrane region" description="Helical" evidence="6">
    <location>
        <begin position="440"/>
        <end position="464"/>
    </location>
</feature>
<dbReference type="OrthoDB" id="3900342at2759"/>
<dbReference type="AlphaFoldDB" id="A0A0L0NHS0"/>
<feature type="transmembrane region" description="Helical" evidence="6">
    <location>
        <begin position="122"/>
        <end position="154"/>
    </location>
</feature>
<keyword evidence="3 6" id="KW-0812">Transmembrane</keyword>
<dbReference type="GO" id="GO:0022857">
    <property type="term" value="F:transmembrane transporter activity"/>
    <property type="evidence" value="ECO:0007669"/>
    <property type="project" value="InterPro"/>
</dbReference>
<dbReference type="GO" id="GO:0016020">
    <property type="term" value="C:membrane"/>
    <property type="evidence" value="ECO:0007669"/>
    <property type="project" value="UniProtKB-SubCell"/>
</dbReference>
<feature type="transmembrane region" description="Helical" evidence="6">
    <location>
        <begin position="192"/>
        <end position="213"/>
    </location>
</feature>
<name>A0A0L0NHS0_TOLOC</name>
<dbReference type="Gene3D" id="1.20.1740.10">
    <property type="entry name" value="Amino acid/polyamine transporter I"/>
    <property type="match status" value="1"/>
</dbReference>
<feature type="transmembrane region" description="Helical" evidence="6">
    <location>
        <begin position="76"/>
        <end position="101"/>
    </location>
</feature>
<feature type="transmembrane region" description="Helical" evidence="6">
    <location>
        <begin position="326"/>
        <end position="349"/>
    </location>
</feature>
<reference evidence="7 8" key="1">
    <citation type="journal article" date="2015" name="BMC Genomics">
        <title>The genome of the truffle-parasite Tolypocladium ophioglossoides and the evolution of antifungal peptaibiotics.</title>
        <authorList>
            <person name="Quandt C.A."/>
            <person name="Bushley K.E."/>
            <person name="Spatafora J.W."/>
        </authorList>
    </citation>
    <scope>NUCLEOTIDE SEQUENCE [LARGE SCALE GENOMIC DNA]</scope>
    <source>
        <strain evidence="7 8">CBS 100239</strain>
    </source>
</reference>
<comment type="caution">
    <text evidence="7">The sequence shown here is derived from an EMBL/GenBank/DDBJ whole genome shotgun (WGS) entry which is preliminary data.</text>
</comment>
<keyword evidence="8" id="KW-1185">Reference proteome</keyword>
<dbReference type="PANTHER" id="PTHR45649:SF7">
    <property type="entry name" value="CHOLINE TRANSPORT PROTEIN"/>
    <property type="match status" value="1"/>
</dbReference>
<evidence type="ECO:0000256" key="2">
    <source>
        <dbReference type="ARBA" id="ARBA00022448"/>
    </source>
</evidence>
<dbReference type="PIRSF" id="PIRSF006060">
    <property type="entry name" value="AA_transporter"/>
    <property type="match status" value="1"/>
</dbReference>
<feature type="transmembrane region" description="Helical" evidence="6">
    <location>
        <begin position="233"/>
        <end position="255"/>
    </location>
</feature>
<evidence type="ECO:0000256" key="3">
    <source>
        <dbReference type="ARBA" id="ARBA00022692"/>
    </source>
</evidence>
<keyword evidence="5 6" id="KW-0472">Membrane</keyword>
<dbReference type="STRING" id="1163406.A0A0L0NHS0"/>
<evidence type="ECO:0000256" key="6">
    <source>
        <dbReference type="SAM" id="Phobius"/>
    </source>
</evidence>
<feature type="transmembrane region" description="Helical" evidence="6">
    <location>
        <begin position="46"/>
        <end position="70"/>
    </location>
</feature>
<feature type="transmembrane region" description="Helical" evidence="6">
    <location>
        <begin position="380"/>
        <end position="400"/>
    </location>
</feature>
<evidence type="ECO:0000256" key="5">
    <source>
        <dbReference type="ARBA" id="ARBA00023136"/>
    </source>
</evidence>
<dbReference type="Pfam" id="PF13520">
    <property type="entry name" value="AA_permease_2"/>
    <property type="match status" value="1"/>
</dbReference>
<feature type="transmembrane region" description="Helical" evidence="6">
    <location>
        <begin position="476"/>
        <end position="495"/>
    </location>
</feature>
<evidence type="ECO:0000256" key="1">
    <source>
        <dbReference type="ARBA" id="ARBA00004141"/>
    </source>
</evidence>
<proteinExistence type="predicted"/>
<keyword evidence="2" id="KW-0813">Transport</keyword>
<dbReference type="EMBL" id="LFRF01000004">
    <property type="protein sequence ID" value="KND93285.1"/>
    <property type="molecule type" value="Genomic_DNA"/>
</dbReference>
<dbReference type="InterPro" id="IPR002293">
    <property type="entry name" value="AA/rel_permease1"/>
</dbReference>
<feature type="transmembrane region" description="Helical" evidence="6">
    <location>
        <begin position="166"/>
        <end position="185"/>
    </location>
</feature>
<comment type="subcellular location">
    <subcellularLocation>
        <location evidence="1">Membrane</location>
        <topology evidence="1">Multi-pass membrane protein</topology>
    </subcellularLocation>
</comment>
<evidence type="ECO:0000313" key="7">
    <source>
        <dbReference type="EMBL" id="KND93285.1"/>
    </source>
</evidence>
<keyword evidence="4 6" id="KW-1133">Transmembrane helix</keyword>
<protein>
    <submittedName>
        <fullName evidence="7">Choline transport protein</fullName>
    </submittedName>
</protein>
<organism evidence="7 8">
    <name type="scientific">Tolypocladium ophioglossoides (strain CBS 100239)</name>
    <name type="common">Snaketongue truffleclub</name>
    <name type="synonym">Elaphocordyceps ophioglossoides</name>
    <dbReference type="NCBI Taxonomy" id="1163406"/>
    <lineage>
        <taxon>Eukaryota</taxon>
        <taxon>Fungi</taxon>
        <taxon>Dikarya</taxon>
        <taxon>Ascomycota</taxon>
        <taxon>Pezizomycotina</taxon>
        <taxon>Sordariomycetes</taxon>
        <taxon>Hypocreomycetidae</taxon>
        <taxon>Hypocreales</taxon>
        <taxon>Ophiocordycipitaceae</taxon>
        <taxon>Tolypocladium</taxon>
    </lineage>
</organism>
<feature type="transmembrane region" description="Helical" evidence="6">
    <location>
        <begin position="406"/>
        <end position="428"/>
    </location>
</feature>
<evidence type="ECO:0000256" key="4">
    <source>
        <dbReference type="ARBA" id="ARBA00022989"/>
    </source>
</evidence>
<accession>A0A0L0NHS0</accession>
<dbReference type="PANTHER" id="PTHR45649">
    <property type="entry name" value="AMINO-ACID PERMEASE BAT1"/>
    <property type="match status" value="1"/>
</dbReference>
<dbReference type="Proteomes" id="UP000036947">
    <property type="component" value="Unassembled WGS sequence"/>
</dbReference>
<gene>
    <name evidence="7" type="ORF">TOPH_02351</name>
</gene>
<feature type="transmembrane region" description="Helical" evidence="6">
    <location>
        <begin position="275"/>
        <end position="296"/>
    </location>
</feature>
<sequence length="505" mass="55177">MMGNDSKLEKMDASGSTVDEGDIGHGLFSEFGYKQELERKFSSLQLLCYAFTTTNSWLGLTGGFTAGILTGGTVCIVWGLVITAFASTAVGLALSELISAYPNAGGTYFWAMQLAPRRYSRVSAYITGWANVFGAWCCGAANMTIAAGWIFAAVRLFNPDLNLETWQYYLLAVGVNIGLSVFNLNVTVLTKFATLGFLTSVIGLVCVTIATPASARTTTDVKFIFASTENVSGWSSFSVAFMTGLVNSSWCFAVLDSATHLAEEIPHPERNVPKAIMSTVILGFITCFPMACVFMYSMPDLDKVAAAELTGSPLLELFYLSSGSKAISLFLILCVITPFLFAVVALHTYQSRLLWAFSRDHGTPFSHIWSQVHPKFRVPLYAHICSIGINLVLSALQLASTTAYNSFIIGGLVCPLMSCILPVFWSLWRGEDQRRGPVNLGKIGIVAKVITLIYCFFTLIMYSFPYAIPVAPGNMNYISVIFAGMALLLTIDWFLRARKKFTMVE</sequence>